<keyword evidence="2" id="KW-1185">Reference proteome</keyword>
<dbReference type="OrthoDB" id="6161020at2"/>
<dbReference type="EMBL" id="PYGE01000033">
    <property type="protein sequence ID" value="PSK91903.1"/>
    <property type="molecule type" value="Genomic_DNA"/>
</dbReference>
<protein>
    <submittedName>
        <fullName evidence="1">Uncharacterized protein DUF2795</fullName>
    </submittedName>
</protein>
<dbReference type="RefSeq" id="WP_106540038.1">
    <property type="nucleotide sequence ID" value="NZ_PYGE01000033.1"/>
</dbReference>
<proteinExistence type="predicted"/>
<evidence type="ECO:0000313" key="2">
    <source>
        <dbReference type="Proteomes" id="UP000243528"/>
    </source>
</evidence>
<name>A0A2P8D3U9_9ACTN</name>
<sequence>MTDRDDQRVAKALQGADFPASRGSLLDYAETRGIDQKTRNALHTLPERRFASITEVVESVAHEPEGEDQPGGTAR</sequence>
<dbReference type="Proteomes" id="UP000243528">
    <property type="component" value="Unassembled WGS sequence"/>
</dbReference>
<accession>A0A2P8D3U9</accession>
<dbReference type="InterPro" id="IPR021527">
    <property type="entry name" value="DUF2795"/>
</dbReference>
<dbReference type="AlphaFoldDB" id="A0A2P8D3U9"/>
<organism evidence="1 2">
    <name type="scientific">Haloactinopolyspora alba</name>
    <dbReference type="NCBI Taxonomy" id="648780"/>
    <lineage>
        <taxon>Bacteria</taxon>
        <taxon>Bacillati</taxon>
        <taxon>Actinomycetota</taxon>
        <taxon>Actinomycetes</taxon>
        <taxon>Jiangellales</taxon>
        <taxon>Jiangellaceae</taxon>
        <taxon>Haloactinopolyspora</taxon>
    </lineage>
</organism>
<reference evidence="1 2" key="1">
    <citation type="submission" date="2018-03" db="EMBL/GenBank/DDBJ databases">
        <title>Genomic Encyclopedia of Archaeal and Bacterial Type Strains, Phase II (KMG-II): from individual species to whole genera.</title>
        <authorList>
            <person name="Goeker M."/>
        </authorList>
    </citation>
    <scope>NUCLEOTIDE SEQUENCE [LARGE SCALE GENOMIC DNA]</scope>
    <source>
        <strain evidence="1 2">DSM 45211</strain>
    </source>
</reference>
<dbReference type="Pfam" id="PF11387">
    <property type="entry name" value="DUF2795"/>
    <property type="match status" value="1"/>
</dbReference>
<comment type="caution">
    <text evidence="1">The sequence shown here is derived from an EMBL/GenBank/DDBJ whole genome shotgun (WGS) entry which is preliminary data.</text>
</comment>
<gene>
    <name evidence="1" type="ORF">CLV30_13336</name>
</gene>
<evidence type="ECO:0000313" key="1">
    <source>
        <dbReference type="EMBL" id="PSK91903.1"/>
    </source>
</evidence>